<dbReference type="AlphaFoldDB" id="A0A8I2YGP2"/>
<feature type="region of interest" description="Disordered" evidence="1">
    <location>
        <begin position="34"/>
        <end position="76"/>
    </location>
</feature>
<keyword evidence="3" id="KW-1185">Reference proteome</keyword>
<feature type="compositionally biased region" description="Polar residues" evidence="1">
    <location>
        <begin position="64"/>
        <end position="76"/>
    </location>
</feature>
<proteinExistence type="predicted"/>
<organism evidence="2 3">
    <name type="scientific">Boletus reticuloceps</name>
    <dbReference type="NCBI Taxonomy" id="495285"/>
    <lineage>
        <taxon>Eukaryota</taxon>
        <taxon>Fungi</taxon>
        <taxon>Dikarya</taxon>
        <taxon>Basidiomycota</taxon>
        <taxon>Agaricomycotina</taxon>
        <taxon>Agaricomycetes</taxon>
        <taxon>Agaricomycetidae</taxon>
        <taxon>Boletales</taxon>
        <taxon>Boletineae</taxon>
        <taxon>Boletaceae</taxon>
        <taxon>Boletoideae</taxon>
        <taxon>Boletus</taxon>
    </lineage>
</organism>
<feature type="compositionally biased region" description="Low complexity" evidence="1">
    <location>
        <begin position="36"/>
        <end position="45"/>
    </location>
</feature>
<sequence>MSTLLAAMNHQPVLLPVVERGVSDDTIYFTVAGAGQSTNTTTPTPTNTPQPSQPASSSPPIATHTASPGNATETCD</sequence>
<evidence type="ECO:0000313" key="2">
    <source>
        <dbReference type="EMBL" id="KAG6371610.1"/>
    </source>
</evidence>
<gene>
    <name evidence="2" type="ORF">JVT61DRAFT_9323</name>
</gene>
<name>A0A8I2YGP2_9AGAM</name>
<dbReference type="EMBL" id="JAGFBS010000033">
    <property type="protein sequence ID" value="KAG6371610.1"/>
    <property type="molecule type" value="Genomic_DNA"/>
</dbReference>
<accession>A0A8I2YGP2</accession>
<protein>
    <submittedName>
        <fullName evidence="2">Uncharacterized protein</fullName>
    </submittedName>
</protein>
<reference evidence="2" key="1">
    <citation type="submission" date="2021-03" db="EMBL/GenBank/DDBJ databases">
        <title>Evolutionary innovations through gain and loss of genes in the ectomycorrhizal Boletales.</title>
        <authorList>
            <person name="Wu G."/>
            <person name="Miyauchi S."/>
            <person name="Morin E."/>
            <person name="Yang Z.-L."/>
            <person name="Xu J."/>
            <person name="Martin F.M."/>
        </authorList>
    </citation>
    <scope>NUCLEOTIDE SEQUENCE</scope>
    <source>
        <strain evidence="2">BR01</strain>
    </source>
</reference>
<comment type="caution">
    <text evidence="2">The sequence shown here is derived from an EMBL/GenBank/DDBJ whole genome shotgun (WGS) entry which is preliminary data.</text>
</comment>
<dbReference type="Proteomes" id="UP000683000">
    <property type="component" value="Unassembled WGS sequence"/>
</dbReference>
<evidence type="ECO:0000313" key="3">
    <source>
        <dbReference type="Proteomes" id="UP000683000"/>
    </source>
</evidence>
<dbReference type="OrthoDB" id="2336871at2759"/>
<evidence type="ECO:0000256" key="1">
    <source>
        <dbReference type="SAM" id="MobiDB-lite"/>
    </source>
</evidence>